<dbReference type="PRINTS" id="PR00598">
    <property type="entry name" value="HTHMARR"/>
</dbReference>
<keyword evidence="6" id="KW-1185">Reference proteome</keyword>
<proteinExistence type="predicted"/>
<gene>
    <name evidence="5" type="ORF">EZ428_02575</name>
</gene>
<evidence type="ECO:0000259" key="4">
    <source>
        <dbReference type="PROSITE" id="PS50995"/>
    </source>
</evidence>
<keyword evidence="2" id="KW-0238">DNA-binding</keyword>
<dbReference type="InterPro" id="IPR036388">
    <property type="entry name" value="WH-like_DNA-bd_sf"/>
</dbReference>
<dbReference type="EMBL" id="SJSK01000001">
    <property type="protein sequence ID" value="TCC93673.1"/>
    <property type="molecule type" value="Genomic_DNA"/>
</dbReference>
<evidence type="ECO:0000256" key="2">
    <source>
        <dbReference type="ARBA" id="ARBA00023125"/>
    </source>
</evidence>
<evidence type="ECO:0000256" key="3">
    <source>
        <dbReference type="ARBA" id="ARBA00023163"/>
    </source>
</evidence>
<dbReference type="GO" id="GO:0003700">
    <property type="term" value="F:DNA-binding transcription factor activity"/>
    <property type="evidence" value="ECO:0007669"/>
    <property type="project" value="InterPro"/>
</dbReference>
<evidence type="ECO:0000256" key="1">
    <source>
        <dbReference type="ARBA" id="ARBA00023015"/>
    </source>
</evidence>
<evidence type="ECO:0000313" key="6">
    <source>
        <dbReference type="Proteomes" id="UP000292884"/>
    </source>
</evidence>
<feature type="domain" description="HTH marR-type" evidence="4">
    <location>
        <begin position="5"/>
        <end position="139"/>
    </location>
</feature>
<dbReference type="RefSeq" id="WP_131551539.1">
    <property type="nucleotide sequence ID" value="NZ_SJSK01000001.1"/>
</dbReference>
<dbReference type="AlphaFoldDB" id="A0A4R0N2X8"/>
<dbReference type="SUPFAM" id="SSF46785">
    <property type="entry name" value="Winged helix' DNA-binding domain"/>
    <property type="match status" value="1"/>
</dbReference>
<accession>A0A4R0N2X8</accession>
<dbReference type="InterPro" id="IPR023187">
    <property type="entry name" value="Tscrpt_reg_MarR-type_CS"/>
</dbReference>
<protein>
    <submittedName>
        <fullName evidence="5">MarR family transcriptional regulator</fullName>
    </submittedName>
</protein>
<dbReference type="PROSITE" id="PS01117">
    <property type="entry name" value="HTH_MARR_1"/>
    <property type="match status" value="1"/>
</dbReference>
<dbReference type="Pfam" id="PF01047">
    <property type="entry name" value="MarR"/>
    <property type="match status" value="1"/>
</dbReference>
<dbReference type="Gene3D" id="1.10.10.10">
    <property type="entry name" value="Winged helix-like DNA-binding domain superfamily/Winged helix DNA-binding domain"/>
    <property type="match status" value="1"/>
</dbReference>
<organism evidence="5 6">
    <name type="scientific">Pedobacter frigiditerrae</name>
    <dbReference type="NCBI Taxonomy" id="2530452"/>
    <lineage>
        <taxon>Bacteria</taxon>
        <taxon>Pseudomonadati</taxon>
        <taxon>Bacteroidota</taxon>
        <taxon>Sphingobacteriia</taxon>
        <taxon>Sphingobacteriales</taxon>
        <taxon>Sphingobacteriaceae</taxon>
        <taxon>Pedobacter</taxon>
    </lineage>
</organism>
<dbReference type="PANTHER" id="PTHR42756">
    <property type="entry name" value="TRANSCRIPTIONAL REGULATOR, MARR"/>
    <property type="match status" value="1"/>
</dbReference>
<dbReference type="Proteomes" id="UP000292884">
    <property type="component" value="Unassembled WGS sequence"/>
</dbReference>
<keyword evidence="3" id="KW-0804">Transcription</keyword>
<reference evidence="5 6" key="1">
    <citation type="submission" date="2019-02" db="EMBL/GenBank/DDBJ databases">
        <title>Pedobacter sp. RP-1-13 sp. nov., isolated from Arctic soil.</title>
        <authorList>
            <person name="Dahal R.H."/>
        </authorList>
    </citation>
    <scope>NUCLEOTIDE SEQUENCE [LARGE SCALE GENOMIC DNA]</scope>
    <source>
        <strain evidence="5 6">RP-1-13</strain>
    </source>
</reference>
<evidence type="ECO:0000313" key="5">
    <source>
        <dbReference type="EMBL" id="TCC93673.1"/>
    </source>
</evidence>
<dbReference type="InterPro" id="IPR036390">
    <property type="entry name" value="WH_DNA-bd_sf"/>
</dbReference>
<sequence>MEKLNNTLLYTLDKCFRTYNQFAQRNVRKAGYDITIDQWLILKSVAENPNITQNDISKIVFKDNASITRIIQLLIKQDFLTREIHPSDRRRVNLTLTETGKKITIDVNEIALQNRAAALKGIDEESIKLMRDLLQKVIGNCNNGS</sequence>
<comment type="caution">
    <text evidence="5">The sequence shown here is derived from an EMBL/GenBank/DDBJ whole genome shotgun (WGS) entry which is preliminary data.</text>
</comment>
<dbReference type="GO" id="GO:0003677">
    <property type="term" value="F:DNA binding"/>
    <property type="evidence" value="ECO:0007669"/>
    <property type="project" value="UniProtKB-KW"/>
</dbReference>
<dbReference type="SMART" id="SM00347">
    <property type="entry name" value="HTH_MARR"/>
    <property type="match status" value="1"/>
</dbReference>
<name>A0A4R0N2X8_9SPHI</name>
<dbReference type="PROSITE" id="PS50995">
    <property type="entry name" value="HTH_MARR_2"/>
    <property type="match status" value="1"/>
</dbReference>
<dbReference type="PANTHER" id="PTHR42756:SF1">
    <property type="entry name" value="TRANSCRIPTIONAL REPRESSOR OF EMRAB OPERON"/>
    <property type="match status" value="1"/>
</dbReference>
<dbReference type="OrthoDB" id="5327581at2"/>
<dbReference type="InterPro" id="IPR000835">
    <property type="entry name" value="HTH_MarR-typ"/>
</dbReference>
<keyword evidence="1" id="KW-0805">Transcription regulation</keyword>